<protein>
    <recommendedName>
        <fullName evidence="2">TarS/TarP linker domain-containing protein</fullName>
    </recommendedName>
</protein>
<name>A0ABW1AH98_9ACTN</name>
<evidence type="ECO:0000259" key="2">
    <source>
        <dbReference type="Pfam" id="PF22181"/>
    </source>
</evidence>
<comment type="caution">
    <text evidence="3">The sequence shown here is derived from an EMBL/GenBank/DDBJ whole genome shotgun (WGS) entry which is preliminary data.</text>
</comment>
<dbReference type="RefSeq" id="WP_378291547.1">
    <property type="nucleotide sequence ID" value="NZ_JBHSON010000131.1"/>
</dbReference>
<organism evidence="3 4">
    <name type="scientific">Actinomadura rugatobispora</name>
    <dbReference type="NCBI Taxonomy" id="1994"/>
    <lineage>
        <taxon>Bacteria</taxon>
        <taxon>Bacillati</taxon>
        <taxon>Actinomycetota</taxon>
        <taxon>Actinomycetes</taxon>
        <taxon>Streptosporangiales</taxon>
        <taxon>Thermomonosporaceae</taxon>
        <taxon>Actinomadura</taxon>
    </lineage>
</organism>
<keyword evidence="4" id="KW-1185">Reference proteome</keyword>
<feature type="region of interest" description="Disordered" evidence="1">
    <location>
        <begin position="208"/>
        <end position="229"/>
    </location>
</feature>
<proteinExistence type="predicted"/>
<dbReference type="EMBL" id="JBHSON010000131">
    <property type="protein sequence ID" value="MFC5753962.1"/>
    <property type="molecule type" value="Genomic_DNA"/>
</dbReference>
<reference evidence="4" key="1">
    <citation type="journal article" date="2019" name="Int. J. Syst. Evol. Microbiol.">
        <title>The Global Catalogue of Microorganisms (GCM) 10K type strain sequencing project: providing services to taxonomists for standard genome sequencing and annotation.</title>
        <authorList>
            <consortium name="The Broad Institute Genomics Platform"/>
            <consortium name="The Broad Institute Genome Sequencing Center for Infectious Disease"/>
            <person name="Wu L."/>
            <person name="Ma J."/>
        </authorList>
    </citation>
    <scope>NUCLEOTIDE SEQUENCE [LARGE SCALE GENOMIC DNA]</scope>
    <source>
        <strain evidence="4">KCTC 42087</strain>
    </source>
</reference>
<dbReference type="InterPro" id="IPR054028">
    <property type="entry name" value="TarS/TarP_linker"/>
</dbReference>
<feature type="domain" description="TarS/TarP linker" evidence="2">
    <location>
        <begin position="17"/>
        <end position="79"/>
    </location>
</feature>
<dbReference type="Proteomes" id="UP001596074">
    <property type="component" value="Unassembled WGS sequence"/>
</dbReference>
<feature type="compositionally biased region" description="Basic and acidic residues" evidence="1">
    <location>
        <begin position="208"/>
        <end position="221"/>
    </location>
</feature>
<evidence type="ECO:0000313" key="3">
    <source>
        <dbReference type="EMBL" id="MFC5753962.1"/>
    </source>
</evidence>
<accession>A0ABW1AH98</accession>
<evidence type="ECO:0000313" key="4">
    <source>
        <dbReference type="Proteomes" id="UP001596074"/>
    </source>
</evidence>
<sequence>MENPVISEYAISVLHDVLRVYDQRFLDLDGPQRERLVEETRRVLGEEALSDDARAALPSSYRLRAFCIRHGLGEELERLIRDEVEGRPAGAVVVGGRVYAMYPYLRGVPRQDADITAEVGVAHRLDAAGWQGRRLRLRGRAGIERVQAREHGAEIILRERDTGEEARTAATATPDEGFEADVPVPGPGLWDVHVAVSALGVTREARLGPERGPRVKTEPQRRGLGSGTDATIHFTGDGHLAVLVEGGEHHDGEARPGGLRGLLSLPLRLLRRD</sequence>
<gene>
    <name evidence="3" type="ORF">ACFPZN_50805</name>
</gene>
<evidence type="ECO:0000256" key="1">
    <source>
        <dbReference type="SAM" id="MobiDB-lite"/>
    </source>
</evidence>
<dbReference type="Pfam" id="PF22181">
    <property type="entry name" value="TarS_linker"/>
    <property type="match status" value="1"/>
</dbReference>